<reference evidence="4 5" key="1">
    <citation type="submission" date="2024-02" db="EMBL/GenBank/DDBJ databases">
        <authorList>
            <person name="Vignale AGUSTIN F."/>
            <person name="Sosa J E."/>
            <person name="Modenutti C."/>
        </authorList>
    </citation>
    <scope>NUCLEOTIDE SEQUENCE [LARGE SCALE GENOMIC DNA]</scope>
</reference>
<evidence type="ECO:0000256" key="3">
    <source>
        <dbReference type="PROSITE-ProRule" id="PRU00708"/>
    </source>
</evidence>
<dbReference type="AlphaFoldDB" id="A0ABC8RPZ9"/>
<dbReference type="Gene3D" id="1.25.40.10">
    <property type="entry name" value="Tetratricopeptide repeat domain"/>
    <property type="match status" value="5"/>
</dbReference>
<dbReference type="Pfam" id="PF01535">
    <property type="entry name" value="PPR"/>
    <property type="match status" value="3"/>
</dbReference>
<feature type="repeat" description="PPR" evidence="3">
    <location>
        <begin position="679"/>
        <end position="713"/>
    </location>
</feature>
<accession>A0ABC8RPZ9</accession>
<dbReference type="Pfam" id="PF13041">
    <property type="entry name" value="PPR_2"/>
    <property type="match status" value="3"/>
</dbReference>
<evidence type="ECO:0000256" key="2">
    <source>
        <dbReference type="ARBA" id="ARBA00022737"/>
    </source>
</evidence>
<proteinExistence type="inferred from homology"/>
<gene>
    <name evidence="4" type="ORF">ILEXP_LOCUS13454</name>
</gene>
<feature type="repeat" description="PPR" evidence="3">
    <location>
        <begin position="294"/>
        <end position="328"/>
    </location>
</feature>
<feature type="repeat" description="PPR" evidence="3">
    <location>
        <begin position="644"/>
        <end position="678"/>
    </location>
</feature>
<dbReference type="InterPro" id="IPR011990">
    <property type="entry name" value="TPR-like_helical_dom_sf"/>
</dbReference>
<sequence>MRGFSSLACRALPAIRNLSQELHNQSKPIIQKSPEVKPLTSLDENHTNNNREIISTGKSSLNSQLKNPNLSSISKSRISFDKHKLQKKPVDQNYISQILSRKDWYLLLNHELKAKRMSLNAQLIVSILHNQEKPLQHLRFYVWVLNINPLFAKNQSIRGVLANALYRKGPVLLSAELIQDIRNSGCRITEDVLCVLIGSWGRLGLAKYCAEVFEQISYLDLSSSTRLYNAVIDALVKSNSLDLAYLKFQQMQIDNVNPDRFTYNILIHGVSKVGVVDEALRLVKKMEGMGYSPNVFTYTILIDGFCNARRVDGAFSILERMKESNVSPNEATYRSLVNGLFRALPPLMAYESLCSFVERELILPKLACDAILHCLASIFLPREAALFLRKTREKGYIPDCSTFNITAMCLIKGLELEDTCEILDSLLEKGTKLGFNAYLALIEALYKAGKVGEGNRYLNQMLQDGLVANVFSYNMVIDCFSKNKMMGRASEIFREMCQRGIAPNLVTFNTLISGHSKAGQVGKARELLLMLLEHGFEPDIFTFSSIIDGLCRVHQIEDAFDCFTEMLEWGVTPNNIVYNILIHSLCVIGEVTKATSLLKKMRGDGIRPDVFSFNALIQSFCRMNRVEKAQKLLQIMLALDLSPDNFTYSAFIKALCESGRFDEAKALFLSMEANGCIPDSYTCNSFFNDLVKSAHVEEARDIFLKYKEKGIALKPIAVSQNEALVRLSFLHTDS</sequence>
<feature type="repeat" description="PPR" evidence="3">
    <location>
        <begin position="469"/>
        <end position="503"/>
    </location>
</feature>
<evidence type="ECO:0008006" key="6">
    <source>
        <dbReference type="Google" id="ProtNLM"/>
    </source>
</evidence>
<protein>
    <recommendedName>
        <fullName evidence="6">Pentatricopeptide repeat-containing protein</fullName>
    </recommendedName>
</protein>
<keyword evidence="5" id="KW-1185">Reference proteome</keyword>
<dbReference type="EMBL" id="CAUOFW020001502">
    <property type="protein sequence ID" value="CAK9145635.1"/>
    <property type="molecule type" value="Genomic_DNA"/>
</dbReference>
<dbReference type="Pfam" id="PF12854">
    <property type="entry name" value="PPR_1"/>
    <property type="match status" value="1"/>
</dbReference>
<organism evidence="4 5">
    <name type="scientific">Ilex paraguariensis</name>
    <name type="common">yerba mate</name>
    <dbReference type="NCBI Taxonomy" id="185542"/>
    <lineage>
        <taxon>Eukaryota</taxon>
        <taxon>Viridiplantae</taxon>
        <taxon>Streptophyta</taxon>
        <taxon>Embryophyta</taxon>
        <taxon>Tracheophyta</taxon>
        <taxon>Spermatophyta</taxon>
        <taxon>Magnoliopsida</taxon>
        <taxon>eudicotyledons</taxon>
        <taxon>Gunneridae</taxon>
        <taxon>Pentapetalae</taxon>
        <taxon>asterids</taxon>
        <taxon>campanulids</taxon>
        <taxon>Aquifoliales</taxon>
        <taxon>Aquifoliaceae</taxon>
        <taxon>Ilex</taxon>
    </lineage>
</organism>
<feature type="repeat" description="PPR" evidence="3">
    <location>
        <begin position="259"/>
        <end position="293"/>
    </location>
</feature>
<feature type="repeat" description="PPR" evidence="3">
    <location>
        <begin position="574"/>
        <end position="608"/>
    </location>
</feature>
<dbReference type="Proteomes" id="UP001642360">
    <property type="component" value="Unassembled WGS sequence"/>
</dbReference>
<feature type="repeat" description="PPR" evidence="3">
    <location>
        <begin position="224"/>
        <end position="258"/>
    </location>
</feature>
<keyword evidence="2" id="KW-0677">Repeat</keyword>
<comment type="similarity">
    <text evidence="1">Belongs to the PPR family. P subfamily.</text>
</comment>
<dbReference type="InterPro" id="IPR002885">
    <property type="entry name" value="PPR_rpt"/>
</dbReference>
<evidence type="ECO:0000313" key="5">
    <source>
        <dbReference type="Proteomes" id="UP001642360"/>
    </source>
</evidence>
<name>A0ABC8RPZ9_9AQUA</name>
<dbReference type="PANTHER" id="PTHR47936:SF1">
    <property type="entry name" value="PENTATRICOPEPTIDE REPEAT-CONTAINING PROTEIN GUN1, CHLOROPLASTIC"/>
    <property type="match status" value="1"/>
</dbReference>
<dbReference type="PANTHER" id="PTHR47936">
    <property type="entry name" value="PPR_LONG DOMAIN-CONTAINING PROTEIN"/>
    <property type="match status" value="1"/>
</dbReference>
<feature type="repeat" description="PPR" evidence="3">
    <location>
        <begin position="504"/>
        <end position="538"/>
    </location>
</feature>
<feature type="repeat" description="PPR" evidence="3">
    <location>
        <begin position="539"/>
        <end position="573"/>
    </location>
</feature>
<comment type="caution">
    <text evidence="4">The sequence shown here is derived from an EMBL/GenBank/DDBJ whole genome shotgun (WGS) entry which is preliminary data.</text>
</comment>
<dbReference type="PROSITE" id="PS51375">
    <property type="entry name" value="PPR"/>
    <property type="match status" value="10"/>
</dbReference>
<evidence type="ECO:0000256" key="1">
    <source>
        <dbReference type="ARBA" id="ARBA00007626"/>
    </source>
</evidence>
<feature type="repeat" description="PPR" evidence="3">
    <location>
        <begin position="609"/>
        <end position="643"/>
    </location>
</feature>
<evidence type="ECO:0000313" key="4">
    <source>
        <dbReference type="EMBL" id="CAK9145635.1"/>
    </source>
</evidence>
<dbReference type="NCBIfam" id="TIGR00756">
    <property type="entry name" value="PPR"/>
    <property type="match status" value="9"/>
</dbReference>